<feature type="compositionally biased region" description="Pro residues" evidence="6">
    <location>
        <begin position="448"/>
        <end position="469"/>
    </location>
</feature>
<evidence type="ECO:0000256" key="5">
    <source>
        <dbReference type="PROSITE-ProRule" id="PRU00221"/>
    </source>
</evidence>
<keyword evidence="4" id="KW-0539">Nucleus</keyword>
<comment type="subcellular location">
    <subcellularLocation>
        <location evidence="1">Nucleus</location>
    </subcellularLocation>
</comment>
<dbReference type="EMBL" id="OZ019911">
    <property type="protein sequence ID" value="CAK9213109.1"/>
    <property type="molecule type" value="Genomic_DNA"/>
</dbReference>
<feature type="repeat" description="WD" evidence="5">
    <location>
        <begin position="339"/>
        <end position="370"/>
    </location>
</feature>
<dbReference type="SUPFAM" id="SSF50978">
    <property type="entry name" value="WD40 repeat-like"/>
    <property type="match status" value="1"/>
</dbReference>
<name>A0ABP0U578_9BRYO</name>
<dbReference type="InterPro" id="IPR037850">
    <property type="entry name" value="RBBP5/Swd1"/>
</dbReference>
<gene>
    <name evidence="7" type="ORF">CSSPTR1EN2_LOCUS11572</name>
</gene>
<dbReference type="InterPro" id="IPR019775">
    <property type="entry name" value="WD40_repeat_CS"/>
</dbReference>
<feature type="repeat" description="WD" evidence="5">
    <location>
        <begin position="70"/>
        <end position="104"/>
    </location>
</feature>
<keyword evidence="3" id="KW-0677">Repeat</keyword>
<dbReference type="InterPro" id="IPR036322">
    <property type="entry name" value="WD40_repeat_dom_sf"/>
</dbReference>
<sequence>MNLSLLDPFQSDFPEVIEEYLEHKITKSIAFNRRGTLLAAGCTDGTCVIWDFDTRGVAKELYDKDSGAPITSVSWSKCGHRLLSAATDKTISLWDVAKGTRIASVTLQQIALHARLYPGNAHPSLCLACPMSGPPILVDFNSGVIQALPVVVSPSDGESGTPHTRTGKFAETGAPYSPSAASFNKKGDLIYVGNFKGEILIVDTQTKQIQAHVQVPGNFAIRQIVFSRNGQYLLTNSTDRILRVFENVLPRDRAAAALAASASDTANGTVHRTSVNPGKGRNLPWLRFTKEFQDAVNKMHWKAACFNGDGECVVGASANKGEHKIHIWNRKFGQLARILEGQKEGLADLAWHPTRPMVASVSMSGVIYLWAKDYTENWSAFAPDFKELEENEEYVEREDEFDIMPETEKVKPVRVDDDADVDILTTEKVAAFSDSDNSEDGLYFLPTVPLPDVSPPRPHTSPQPSPQLPLDPELPSSTMSADEEVGQNGRIKRRRKLSEKAAEAAELQAQKGRKISVKKSVPTPKSAKGDITGSPAAPDQTGLSNGATSTVALKGRSVNRQDFAEDADDEEAVVPKKSVKRVQRVKPVSSLTHISPGTPNGSLST</sequence>
<feature type="region of interest" description="Disordered" evidence="6">
    <location>
        <begin position="443"/>
        <end position="554"/>
    </location>
</feature>
<evidence type="ECO:0000256" key="4">
    <source>
        <dbReference type="ARBA" id="ARBA00023242"/>
    </source>
</evidence>
<dbReference type="Gene3D" id="2.130.10.10">
    <property type="entry name" value="YVTN repeat-like/Quinoprotein amine dehydrogenase"/>
    <property type="match status" value="2"/>
</dbReference>
<feature type="repeat" description="WD" evidence="5">
    <location>
        <begin position="28"/>
        <end position="60"/>
    </location>
</feature>
<evidence type="ECO:0000256" key="6">
    <source>
        <dbReference type="SAM" id="MobiDB-lite"/>
    </source>
</evidence>
<feature type="compositionally biased region" description="Polar residues" evidence="6">
    <location>
        <begin position="541"/>
        <end position="551"/>
    </location>
</feature>
<keyword evidence="8" id="KW-1185">Reference proteome</keyword>
<evidence type="ECO:0008006" key="9">
    <source>
        <dbReference type="Google" id="ProtNLM"/>
    </source>
</evidence>
<dbReference type="PROSITE" id="PS50082">
    <property type="entry name" value="WD_REPEATS_2"/>
    <property type="match status" value="3"/>
</dbReference>
<dbReference type="Proteomes" id="UP001497512">
    <property type="component" value="Chromosome 19"/>
</dbReference>
<dbReference type="InterPro" id="IPR001680">
    <property type="entry name" value="WD40_rpt"/>
</dbReference>
<protein>
    <recommendedName>
        <fullName evidence="9">WD40 repeat-like protein</fullName>
    </recommendedName>
</protein>
<evidence type="ECO:0000256" key="1">
    <source>
        <dbReference type="ARBA" id="ARBA00004123"/>
    </source>
</evidence>
<dbReference type="PANTHER" id="PTHR44040:SF1">
    <property type="entry name" value="RETINOBLASTOMA-BINDING PROTEIN 5"/>
    <property type="match status" value="1"/>
</dbReference>
<accession>A0ABP0U578</accession>
<organism evidence="7 8">
    <name type="scientific">Sphagnum troendelagicum</name>
    <dbReference type="NCBI Taxonomy" id="128251"/>
    <lineage>
        <taxon>Eukaryota</taxon>
        <taxon>Viridiplantae</taxon>
        <taxon>Streptophyta</taxon>
        <taxon>Embryophyta</taxon>
        <taxon>Bryophyta</taxon>
        <taxon>Sphagnophytina</taxon>
        <taxon>Sphagnopsida</taxon>
        <taxon>Sphagnales</taxon>
        <taxon>Sphagnaceae</taxon>
        <taxon>Sphagnum</taxon>
    </lineage>
</organism>
<dbReference type="SMART" id="SM00320">
    <property type="entry name" value="WD40"/>
    <property type="match status" value="4"/>
</dbReference>
<keyword evidence="2 5" id="KW-0853">WD repeat</keyword>
<evidence type="ECO:0000256" key="2">
    <source>
        <dbReference type="ARBA" id="ARBA00022574"/>
    </source>
</evidence>
<dbReference type="Pfam" id="PF00400">
    <property type="entry name" value="WD40"/>
    <property type="match status" value="4"/>
</dbReference>
<dbReference type="InterPro" id="IPR015943">
    <property type="entry name" value="WD40/YVTN_repeat-like_dom_sf"/>
</dbReference>
<reference evidence="7" key="1">
    <citation type="submission" date="2024-02" db="EMBL/GenBank/DDBJ databases">
        <authorList>
            <consortium name="ELIXIR-Norway"/>
            <consortium name="Elixir Norway"/>
        </authorList>
    </citation>
    <scope>NUCLEOTIDE SEQUENCE</scope>
</reference>
<evidence type="ECO:0000313" key="8">
    <source>
        <dbReference type="Proteomes" id="UP001497512"/>
    </source>
</evidence>
<proteinExistence type="predicted"/>
<evidence type="ECO:0000256" key="3">
    <source>
        <dbReference type="ARBA" id="ARBA00022737"/>
    </source>
</evidence>
<dbReference type="PROSITE" id="PS00678">
    <property type="entry name" value="WD_REPEATS_1"/>
    <property type="match status" value="2"/>
</dbReference>
<dbReference type="PROSITE" id="PS50294">
    <property type="entry name" value="WD_REPEATS_REGION"/>
    <property type="match status" value="1"/>
</dbReference>
<dbReference type="PANTHER" id="PTHR44040">
    <property type="entry name" value="RETINOBLASTOMA-BINDING PROTEIN 5"/>
    <property type="match status" value="1"/>
</dbReference>
<evidence type="ECO:0000313" key="7">
    <source>
        <dbReference type="EMBL" id="CAK9213109.1"/>
    </source>
</evidence>